<dbReference type="OrthoDB" id="9782250at2"/>
<dbReference type="GO" id="GO:0004175">
    <property type="term" value="F:endopeptidase activity"/>
    <property type="evidence" value="ECO:0007669"/>
    <property type="project" value="UniProtKB-ARBA"/>
</dbReference>
<keyword evidence="1" id="KW-0812">Transmembrane</keyword>
<accession>A0A0L0W9Y6</accession>
<dbReference type="Proteomes" id="UP000037267">
    <property type="component" value="Unassembled WGS sequence"/>
</dbReference>
<evidence type="ECO:0000313" key="3">
    <source>
        <dbReference type="EMBL" id="KNF08257.1"/>
    </source>
</evidence>
<feature type="transmembrane region" description="Helical" evidence="1">
    <location>
        <begin position="128"/>
        <end position="146"/>
    </location>
</feature>
<gene>
    <name evidence="3" type="ORF">CLPU_8c00220</name>
</gene>
<keyword evidence="1" id="KW-0472">Membrane</keyword>
<keyword evidence="1" id="KW-1133">Transmembrane helix</keyword>
<dbReference type="GO" id="GO:0006508">
    <property type="term" value="P:proteolysis"/>
    <property type="evidence" value="ECO:0007669"/>
    <property type="project" value="UniProtKB-KW"/>
</dbReference>
<dbReference type="RefSeq" id="WP_050355359.1">
    <property type="nucleotide sequence ID" value="NZ_LGSS01000008.1"/>
</dbReference>
<dbReference type="EMBL" id="LGSS01000008">
    <property type="protein sequence ID" value="KNF08257.1"/>
    <property type="molecule type" value="Genomic_DNA"/>
</dbReference>
<evidence type="ECO:0000256" key="1">
    <source>
        <dbReference type="SAM" id="Phobius"/>
    </source>
</evidence>
<protein>
    <submittedName>
        <fullName evidence="3">Putative metal-dependent membrane protease</fullName>
    </submittedName>
</protein>
<dbReference type="PANTHER" id="PTHR36435">
    <property type="entry name" value="SLR1288 PROTEIN"/>
    <property type="match status" value="1"/>
</dbReference>
<feature type="transmembrane region" description="Helical" evidence="1">
    <location>
        <begin position="42"/>
        <end position="62"/>
    </location>
</feature>
<feature type="transmembrane region" description="Helical" evidence="1">
    <location>
        <begin position="158"/>
        <end position="175"/>
    </location>
</feature>
<feature type="transmembrane region" description="Helical" evidence="1">
    <location>
        <begin position="248"/>
        <end position="266"/>
    </location>
</feature>
<keyword evidence="4" id="KW-1185">Reference proteome</keyword>
<feature type="transmembrane region" description="Helical" evidence="1">
    <location>
        <begin position="181"/>
        <end position="199"/>
    </location>
</feature>
<dbReference type="InterPro" id="IPR052710">
    <property type="entry name" value="CAAX_protease"/>
</dbReference>
<feature type="transmembrane region" description="Helical" evidence="1">
    <location>
        <begin position="83"/>
        <end position="108"/>
    </location>
</feature>
<dbReference type="Pfam" id="PF02517">
    <property type="entry name" value="Rce1-like"/>
    <property type="match status" value="1"/>
</dbReference>
<proteinExistence type="predicted"/>
<evidence type="ECO:0000313" key="4">
    <source>
        <dbReference type="Proteomes" id="UP000037267"/>
    </source>
</evidence>
<feature type="transmembrane region" description="Helical" evidence="1">
    <location>
        <begin position="12"/>
        <end position="30"/>
    </location>
</feature>
<feature type="transmembrane region" description="Helical" evidence="1">
    <location>
        <begin position="206"/>
        <end position="228"/>
    </location>
</feature>
<dbReference type="STRING" id="1503.CLPU_8c00220"/>
<dbReference type="AlphaFoldDB" id="A0A0L0W9Y6"/>
<sequence length="278" mass="32079">MEEVFRSIKLRRMVGVYILINIAVAIISTFPYFKKYKILDFSFWNLIINILLFIWICSKIIKNKVKLMPLIKNFKSNLKWKEIITILSSNMILSMGFSFVILYLVFLLAPNSIEGLLNDQSFYDEKSLSSIMFASISGTFIAPIIEEFMFRGVMLNRLSIRWSVASSIIASSILFGILHNSLGAIGAIVFGIMVSLIYLKYKNILIVMFIHFLNNLIVFSFEIITYFMKDQSRSADITNPEEFKSLGIMGIAIILISGFFTIRYIIKNWPKKIDTFRI</sequence>
<keyword evidence="3" id="KW-0645">Protease</keyword>
<reference evidence="4" key="1">
    <citation type="submission" date="2015-07" db="EMBL/GenBank/DDBJ databases">
        <title>Draft genome sequence of the purine-degrading Gottschalkia purinilyticum DSM 1384 (formerly Clostridium purinilyticum).</title>
        <authorList>
            <person name="Poehlein A."/>
            <person name="Schiel-Bengelsdorf B."/>
            <person name="Bengelsdorf F.R."/>
            <person name="Daniel R."/>
            <person name="Duerre P."/>
        </authorList>
    </citation>
    <scope>NUCLEOTIDE SEQUENCE [LARGE SCALE GENOMIC DNA]</scope>
    <source>
        <strain evidence="4">DSM 1384</strain>
    </source>
</reference>
<dbReference type="GO" id="GO:0080120">
    <property type="term" value="P:CAAX-box protein maturation"/>
    <property type="evidence" value="ECO:0007669"/>
    <property type="project" value="UniProtKB-ARBA"/>
</dbReference>
<keyword evidence="3" id="KW-0378">Hydrolase</keyword>
<dbReference type="InterPro" id="IPR003675">
    <property type="entry name" value="Rce1/LyrA-like_dom"/>
</dbReference>
<dbReference type="PANTHER" id="PTHR36435:SF1">
    <property type="entry name" value="CAAX AMINO TERMINAL PROTEASE FAMILY PROTEIN"/>
    <property type="match status" value="1"/>
</dbReference>
<organism evidence="3 4">
    <name type="scientific">Gottschalkia purinilytica</name>
    <name type="common">Clostridium purinilyticum</name>
    <dbReference type="NCBI Taxonomy" id="1503"/>
    <lineage>
        <taxon>Bacteria</taxon>
        <taxon>Bacillati</taxon>
        <taxon>Bacillota</taxon>
        <taxon>Tissierellia</taxon>
        <taxon>Tissierellales</taxon>
        <taxon>Gottschalkiaceae</taxon>
        <taxon>Gottschalkia</taxon>
    </lineage>
</organism>
<comment type="caution">
    <text evidence="3">The sequence shown here is derived from an EMBL/GenBank/DDBJ whole genome shotgun (WGS) entry which is preliminary data.</text>
</comment>
<evidence type="ECO:0000259" key="2">
    <source>
        <dbReference type="Pfam" id="PF02517"/>
    </source>
</evidence>
<feature type="domain" description="CAAX prenyl protease 2/Lysostaphin resistance protein A-like" evidence="2">
    <location>
        <begin position="132"/>
        <end position="217"/>
    </location>
</feature>
<name>A0A0L0W9Y6_GOTPU</name>